<dbReference type="Proteomes" id="UP000250235">
    <property type="component" value="Unassembled WGS sequence"/>
</dbReference>
<sequence length="215" mass="23725">MQHAISQVMKCTRLSKNRSSRPVYQLAASGSTGNHLKSSLYTVVYQPVNHRSVIIGARQPISQLSGILHHSDDSVGPFLHDTSVCRSQRGSNLGSTNNQKAQYVLRASLQRRLRPPSKYQSKEQLKENPAPPISFKTTAGIDRNLGKKSGSYTLTSARATPQLNKSLAIATAVLRYNTSSKLCWVDQHATDDHILALTDLSHHNCFASYSTVEPR</sequence>
<protein>
    <submittedName>
        <fullName evidence="2">Uncharacterized protein</fullName>
    </submittedName>
</protein>
<evidence type="ECO:0000313" key="2">
    <source>
        <dbReference type="EMBL" id="KZV54226.1"/>
    </source>
</evidence>
<accession>A0A2Z7DAE4</accession>
<proteinExistence type="predicted"/>
<evidence type="ECO:0000256" key="1">
    <source>
        <dbReference type="SAM" id="MobiDB-lite"/>
    </source>
</evidence>
<reference evidence="2 3" key="1">
    <citation type="journal article" date="2015" name="Proc. Natl. Acad. Sci. U.S.A.">
        <title>The resurrection genome of Boea hygrometrica: A blueprint for survival of dehydration.</title>
        <authorList>
            <person name="Xiao L."/>
            <person name="Yang G."/>
            <person name="Zhang L."/>
            <person name="Yang X."/>
            <person name="Zhao S."/>
            <person name="Ji Z."/>
            <person name="Zhou Q."/>
            <person name="Hu M."/>
            <person name="Wang Y."/>
            <person name="Chen M."/>
            <person name="Xu Y."/>
            <person name="Jin H."/>
            <person name="Xiao X."/>
            <person name="Hu G."/>
            <person name="Bao F."/>
            <person name="Hu Y."/>
            <person name="Wan P."/>
            <person name="Li L."/>
            <person name="Deng X."/>
            <person name="Kuang T."/>
            <person name="Xiang C."/>
            <person name="Zhu J.K."/>
            <person name="Oliver M.J."/>
            <person name="He Y."/>
        </authorList>
    </citation>
    <scope>NUCLEOTIDE SEQUENCE [LARGE SCALE GENOMIC DNA]</scope>
    <source>
        <strain evidence="3">cv. XS01</strain>
    </source>
</reference>
<name>A0A2Z7DAE4_9LAMI</name>
<feature type="region of interest" description="Disordered" evidence="1">
    <location>
        <begin position="112"/>
        <end position="142"/>
    </location>
</feature>
<dbReference type="AlphaFoldDB" id="A0A2Z7DAE4"/>
<dbReference type="EMBL" id="KQ989569">
    <property type="protein sequence ID" value="KZV54226.1"/>
    <property type="molecule type" value="Genomic_DNA"/>
</dbReference>
<keyword evidence="3" id="KW-1185">Reference proteome</keyword>
<organism evidence="2 3">
    <name type="scientific">Dorcoceras hygrometricum</name>
    <dbReference type="NCBI Taxonomy" id="472368"/>
    <lineage>
        <taxon>Eukaryota</taxon>
        <taxon>Viridiplantae</taxon>
        <taxon>Streptophyta</taxon>
        <taxon>Embryophyta</taxon>
        <taxon>Tracheophyta</taxon>
        <taxon>Spermatophyta</taxon>
        <taxon>Magnoliopsida</taxon>
        <taxon>eudicotyledons</taxon>
        <taxon>Gunneridae</taxon>
        <taxon>Pentapetalae</taxon>
        <taxon>asterids</taxon>
        <taxon>lamiids</taxon>
        <taxon>Lamiales</taxon>
        <taxon>Gesneriaceae</taxon>
        <taxon>Didymocarpoideae</taxon>
        <taxon>Trichosporeae</taxon>
        <taxon>Loxocarpinae</taxon>
        <taxon>Dorcoceras</taxon>
    </lineage>
</organism>
<gene>
    <name evidence="2" type="ORF">F511_14639</name>
</gene>
<evidence type="ECO:0000313" key="3">
    <source>
        <dbReference type="Proteomes" id="UP000250235"/>
    </source>
</evidence>